<comment type="caution">
    <text evidence="2">The sequence shown here is derived from an EMBL/GenBank/DDBJ whole genome shotgun (WGS) entry which is preliminary data.</text>
</comment>
<feature type="signal peptide" evidence="1">
    <location>
        <begin position="1"/>
        <end position="20"/>
    </location>
</feature>
<gene>
    <name evidence="2" type="ORF">B0T18DRAFT_332278</name>
</gene>
<feature type="chain" id="PRO_5041261184" evidence="1">
    <location>
        <begin position="21"/>
        <end position="63"/>
    </location>
</feature>
<evidence type="ECO:0000313" key="2">
    <source>
        <dbReference type="EMBL" id="KAK0740356.1"/>
    </source>
</evidence>
<sequence length="63" mass="6511">MVSLKSCLALVAASLSLSLAQYTGSCSASDCGASHKVCPRGYLCVPYPSFDPALRQGCTCSYA</sequence>
<keyword evidence="3" id="KW-1185">Reference proteome</keyword>
<dbReference type="EMBL" id="JAUKUD010000006">
    <property type="protein sequence ID" value="KAK0740356.1"/>
    <property type="molecule type" value="Genomic_DNA"/>
</dbReference>
<dbReference type="AlphaFoldDB" id="A0AA40JZ61"/>
<protein>
    <submittedName>
        <fullName evidence="2">Uncharacterized protein</fullName>
    </submittedName>
</protein>
<organism evidence="2 3">
    <name type="scientific">Schizothecium vesticola</name>
    <dbReference type="NCBI Taxonomy" id="314040"/>
    <lineage>
        <taxon>Eukaryota</taxon>
        <taxon>Fungi</taxon>
        <taxon>Dikarya</taxon>
        <taxon>Ascomycota</taxon>
        <taxon>Pezizomycotina</taxon>
        <taxon>Sordariomycetes</taxon>
        <taxon>Sordariomycetidae</taxon>
        <taxon>Sordariales</taxon>
        <taxon>Schizotheciaceae</taxon>
        <taxon>Schizothecium</taxon>
    </lineage>
</organism>
<evidence type="ECO:0000256" key="1">
    <source>
        <dbReference type="SAM" id="SignalP"/>
    </source>
</evidence>
<dbReference type="Proteomes" id="UP001172155">
    <property type="component" value="Unassembled WGS sequence"/>
</dbReference>
<accession>A0AA40JZ61</accession>
<evidence type="ECO:0000313" key="3">
    <source>
        <dbReference type="Proteomes" id="UP001172155"/>
    </source>
</evidence>
<reference evidence="2" key="1">
    <citation type="submission" date="2023-06" db="EMBL/GenBank/DDBJ databases">
        <title>Genome-scale phylogeny and comparative genomics of the fungal order Sordariales.</title>
        <authorList>
            <consortium name="Lawrence Berkeley National Laboratory"/>
            <person name="Hensen N."/>
            <person name="Bonometti L."/>
            <person name="Westerberg I."/>
            <person name="Brannstrom I.O."/>
            <person name="Guillou S."/>
            <person name="Cros-Aarteil S."/>
            <person name="Calhoun S."/>
            <person name="Haridas S."/>
            <person name="Kuo A."/>
            <person name="Mondo S."/>
            <person name="Pangilinan J."/>
            <person name="Riley R."/>
            <person name="LaButti K."/>
            <person name="Andreopoulos B."/>
            <person name="Lipzen A."/>
            <person name="Chen C."/>
            <person name="Yanf M."/>
            <person name="Daum C."/>
            <person name="Ng V."/>
            <person name="Clum A."/>
            <person name="Steindorff A."/>
            <person name="Ohm R."/>
            <person name="Martin F."/>
            <person name="Silar P."/>
            <person name="Natvig D."/>
            <person name="Lalanne C."/>
            <person name="Gautier V."/>
            <person name="Ament-velasquez S.L."/>
            <person name="Kruys A."/>
            <person name="Hutchinson M.I."/>
            <person name="Powell A.J."/>
            <person name="Barry K."/>
            <person name="Miller A.N."/>
            <person name="Grigoriev I.V."/>
            <person name="Debuchy R."/>
            <person name="Gladieux P."/>
            <person name="Thoren M.H."/>
            <person name="Johannesson H."/>
        </authorList>
    </citation>
    <scope>NUCLEOTIDE SEQUENCE</scope>
    <source>
        <strain evidence="2">SMH3187-1</strain>
    </source>
</reference>
<name>A0AA40JZ61_9PEZI</name>
<proteinExistence type="predicted"/>
<keyword evidence="1" id="KW-0732">Signal</keyword>